<dbReference type="PANTHER" id="PTHR33154:SF18">
    <property type="entry name" value="ARSENICAL RESISTANCE OPERON REPRESSOR"/>
    <property type="match status" value="1"/>
</dbReference>
<accession>A0ABW5P3T4</accession>
<keyword evidence="3" id="KW-0804">Transcription</keyword>
<evidence type="ECO:0000313" key="6">
    <source>
        <dbReference type="Proteomes" id="UP001597475"/>
    </source>
</evidence>
<dbReference type="InterPro" id="IPR036390">
    <property type="entry name" value="WH_DNA-bd_sf"/>
</dbReference>
<keyword evidence="1" id="KW-0805">Transcription regulation</keyword>
<dbReference type="InterPro" id="IPR001845">
    <property type="entry name" value="HTH_ArsR_DNA-bd_dom"/>
</dbReference>
<dbReference type="Proteomes" id="UP001597475">
    <property type="component" value="Unassembled WGS sequence"/>
</dbReference>
<protein>
    <submittedName>
        <fullName evidence="5">ArsR/SmtB family transcription factor</fullName>
    </submittedName>
</protein>
<comment type="caution">
    <text evidence="5">The sequence shown here is derived from an EMBL/GenBank/DDBJ whole genome shotgun (WGS) entry which is preliminary data.</text>
</comment>
<proteinExistence type="predicted"/>
<evidence type="ECO:0000259" key="4">
    <source>
        <dbReference type="PROSITE" id="PS50987"/>
    </source>
</evidence>
<feature type="domain" description="HTH arsR-type" evidence="4">
    <location>
        <begin position="1"/>
        <end position="104"/>
    </location>
</feature>
<dbReference type="EMBL" id="JBHUMK010000028">
    <property type="protein sequence ID" value="MFD2609140.1"/>
    <property type="molecule type" value="Genomic_DNA"/>
</dbReference>
<dbReference type="PROSITE" id="PS50987">
    <property type="entry name" value="HTH_ARSR_2"/>
    <property type="match status" value="1"/>
</dbReference>
<keyword evidence="6" id="KW-1185">Reference proteome</keyword>
<evidence type="ECO:0000256" key="3">
    <source>
        <dbReference type="ARBA" id="ARBA00023163"/>
    </source>
</evidence>
<reference evidence="6" key="1">
    <citation type="journal article" date="2019" name="Int. J. Syst. Evol. Microbiol.">
        <title>The Global Catalogue of Microorganisms (GCM) 10K type strain sequencing project: providing services to taxonomists for standard genome sequencing and annotation.</title>
        <authorList>
            <consortium name="The Broad Institute Genomics Platform"/>
            <consortium name="The Broad Institute Genome Sequencing Center for Infectious Disease"/>
            <person name="Wu L."/>
            <person name="Ma J."/>
        </authorList>
    </citation>
    <scope>NUCLEOTIDE SEQUENCE [LARGE SCALE GENOMIC DNA]</scope>
    <source>
        <strain evidence="6">KCTC 33842</strain>
    </source>
</reference>
<dbReference type="SUPFAM" id="SSF46785">
    <property type="entry name" value="Winged helix' DNA-binding domain"/>
    <property type="match status" value="1"/>
</dbReference>
<dbReference type="InterPro" id="IPR011991">
    <property type="entry name" value="ArsR-like_HTH"/>
</dbReference>
<dbReference type="Gene3D" id="1.10.10.10">
    <property type="entry name" value="Winged helix-like DNA-binding domain superfamily/Winged helix DNA-binding domain"/>
    <property type="match status" value="1"/>
</dbReference>
<dbReference type="CDD" id="cd00090">
    <property type="entry name" value="HTH_ARSR"/>
    <property type="match status" value="1"/>
</dbReference>
<dbReference type="InterPro" id="IPR018334">
    <property type="entry name" value="ArsR_HTH"/>
</dbReference>
<evidence type="ECO:0000313" key="5">
    <source>
        <dbReference type="EMBL" id="MFD2609140.1"/>
    </source>
</evidence>
<organism evidence="5 6">
    <name type="scientific">Deinococcus taklimakanensis</name>
    <dbReference type="NCBI Taxonomy" id="536443"/>
    <lineage>
        <taxon>Bacteria</taxon>
        <taxon>Thermotogati</taxon>
        <taxon>Deinococcota</taxon>
        <taxon>Deinococci</taxon>
        <taxon>Deinococcales</taxon>
        <taxon>Deinococcaceae</taxon>
        <taxon>Deinococcus</taxon>
    </lineage>
</organism>
<dbReference type="InterPro" id="IPR051081">
    <property type="entry name" value="HTH_MetalResp_TranReg"/>
</dbReference>
<dbReference type="Pfam" id="PF01022">
    <property type="entry name" value="HTH_5"/>
    <property type="match status" value="1"/>
</dbReference>
<evidence type="ECO:0000256" key="2">
    <source>
        <dbReference type="ARBA" id="ARBA00023125"/>
    </source>
</evidence>
<dbReference type="PANTHER" id="PTHR33154">
    <property type="entry name" value="TRANSCRIPTIONAL REGULATOR, ARSR FAMILY"/>
    <property type="match status" value="1"/>
</dbReference>
<evidence type="ECO:0000256" key="1">
    <source>
        <dbReference type="ARBA" id="ARBA00023015"/>
    </source>
</evidence>
<dbReference type="NCBIfam" id="NF033788">
    <property type="entry name" value="HTH_metalloreg"/>
    <property type="match status" value="1"/>
</dbReference>
<keyword evidence="2" id="KW-0238">DNA-binding</keyword>
<sequence length="116" mass="12380">MDFNMSAELFKALADPSRLKVLQLLSQPPANTCTAAGTVCACDLEGELGLSQPTVSHHMRLLVRAGLVTATKRGKWTDYALNAEGFARAQQLLSALQQPDFNASACQTSTSQGVNL</sequence>
<dbReference type="SMART" id="SM00418">
    <property type="entry name" value="HTH_ARSR"/>
    <property type="match status" value="1"/>
</dbReference>
<dbReference type="PROSITE" id="PS00846">
    <property type="entry name" value="HTH_ARSR_1"/>
    <property type="match status" value="1"/>
</dbReference>
<dbReference type="InterPro" id="IPR036388">
    <property type="entry name" value="WH-like_DNA-bd_sf"/>
</dbReference>
<gene>
    <name evidence="5" type="ORF">ACFSR9_06760</name>
</gene>
<name>A0ABW5P3T4_9DEIO</name>